<name>A0A9E6XXU9_9ACTN</name>
<dbReference type="InterPro" id="IPR001753">
    <property type="entry name" value="Enoyl-CoA_hydra/iso"/>
</dbReference>
<dbReference type="EMBL" id="CP087164">
    <property type="protein sequence ID" value="UGS36348.1"/>
    <property type="molecule type" value="Genomic_DNA"/>
</dbReference>
<evidence type="ECO:0000256" key="1">
    <source>
        <dbReference type="ARBA" id="ARBA00005254"/>
    </source>
</evidence>
<gene>
    <name evidence="2" type="primary">paaG_2</name>
    <name evidence="2" type="ORF">DSM104329_02752</name>
</gene>
<evidence type="ECO:0000313" key="3">
    <source>
        <dbReference type="Proteomes" id="UP001162834"/>
    </source>
</evidence>
<dbReference type="CDD" id="cd06558">
    <property type="entry name" value="crotonase-like"/>
    <property type="match status" value="1"/>
</dbReference>
<dbReference type="PANTHER" id="PTHR42964:SF1">
    <property type="entry name" value="POLYKETIDE BIOSYNTHESIS ENOYL-COA HYDRATASE PKSH-RELATED"/>
    <property type="match status" value="1"/>
</dbReference>
<dbReference type="Pfam" id="PF00378">
    <property type="entry name" value="ECH_1"/>
    <property type="match status" value="1"/>
</dbReference>
<dbReference type="GO" id="GO:0016853">
    <property type="term" value="F:isomerase activity"/>
    <property type="evidence" value="ECO:0007669"/>
    <property type="project" value="UniProtKB-KW"/>
</dbReference>
<accession>A0A9E6XXU9</accession>
<dbReference type="RefSeq" id="WP_259316021.1">
    <property type="nucleotide sequence ID" value="NZ_CP087164.1"/>
</dbReference>
<dbReference type="Gene3D" id="3.90.226.10">
    <property type="entry name" value="2-enoyl-CoA Hydratase, Chain A, domain 1"/>
    <property type="match status" value="1"/>
</dbReference>
<keyword evidence="2" id="KW-0413">Isomerase</keyword>
<dbReference type="InterPro" id="IPR014748">
    <property type="entry name" value="Enoyl-CoA_hydra_C"/>
</dbReference>
<dbReference type="SUPFAM" id="SSF52096">
    <property type="entry name" value="ClpP/crotonase"/>
    <property type="match status" value="1"/>
</dbReference>
<dbReference type="AlphaFoldDB" id="A0A9E6XXU9"/>
<protein>
    <submittedName>
        <fullName evidence="2">1,2-epoxyphenylacetyl-CoA isomerase</fullName>
        <ecNumber evidence="2">5.3.3.18</ecNumber>
    </submittedName>
</protein>
<organism evidence="2 3">
    <name type="scientific">Capillimicrobium parvum</name>
    <dbReference type="NCBI Taxonomy" id="2884022"/>
    <lineage>
        <taxon>Bacteria</taxon>
        <taxon>Bacillati</taxon>
        <taxon>Actinomycetota</taxon>
        <taxon>Thermoleophilia</taxon>
        <taxon>Solirubrobacterales</taxon>
        <taxon>Capillimicrobiaceae</taxon>
        <taxon>Capillimicrobium</taxon>
    </lineage>
</organism>
<dbReference type="Gene3D" id="1.10.12.10">
    <property type="entry name" value="Lyase 2-enoyl-coa Hydratase, Chain A, domain 2"/>
    <property type="match status" value="1"/>
</dbReference>
<dbReference type="PANTHER" id="PTHR42964">
    <property type="entry name" value="ENOYL-COA HYDRATASE"/>
    <property type="match status" value="1"/>
</dbReference>
<keyword evidence="3" id="KW-1185">Reference proteome</keyword>
<comment type="similarity">
    <text evidence="1">Belongs to the enoyl-CoA hydratase/isomerase family.</text>
</comment>
<proteinExistence type="inferred from homology"/>
<dbReference type="EC" id="5.3.3.18" evidence="2"/>
<dbReference type="KEGG" id="sbae:DSM104329_02752"/>
<reference evidence="2" key="1">
    <citation type="journal article" date="2022" name="Int. J. Syst. Evol. Microbiol.">
        <title>Pseudomonas aegrilactucae sp. nov. and Pseudomonas morbosilactucae sp. nov., pathogens causing bacterial rot of lettuce in Japan.</title>
        <authorList>
            <person name="Sawada H."/>
            <person name="Fujikawa T."/>
            <person name="Satou M."/>
        </authorList>
    </citation>
    <scope>NUCLEOTIDE SEQUENCE</scope>
    <source>
        <strain evidence="2">0166_1</strain>
    </source>
</reference>
<dbReference type="InterPro" id="IPR029045">
    <property type="entry name" value="ClpP/crotonase-like_dom_sf"/>
</dbReference>
<sequence>MSDPVLLDVRDGVAHLTLNRPGAGNPVSLEAAGALRDHARSLHGRDDVRAVILGADGPNFSVGGDLRYMHEAEETEAAVLALVEAFHDGVEALLALDAPLVTAVRGAAAGGGMSLAMIGDIVVASQTARFTMAYTQIGFSPDGGATWTLPRIVGWRRAAELMLLNERIDAAGALEMGLVTRVVDDEQLEAKAGEIAGKLASGSTPAFGAVRRLLRASATNSLTDQLAAEAPSISRLAASPDGREGVSAFFEKRAPAFGR</sequence>
<dbReference type="InterPro" id="IPR051683">
    <property type="entry name" value="Enoyl-CoA_Hydratase/Isomerase"/>
</dbReference>
<dbReference type="Proteomes" id="UP001162834">
    <property type="component" value="Chromosome"/>
</dbReference>
<dbReference type="GO" id="GO:0008300">
    <property type="term" value="P:isoprenoid catabolic process"/>
    <property type="evidence" value="ECO:0007669"/>
    <property type="project" value="TreeGrafter"/>
</dbReference>
<evidence type="ECO:0000313" key="2">
    <source>
        <dbReference type="EMBL" id="UGS36348.1"/>
    </source>
</evidence>